<evidence type="ECO:0000256" key="1">
    <source>
        <dbReference type="SAM" id="MobiDB-lite"/>
    </source>
</evidence>
<keyword evidence="3" id="KW-1185">Reference proteome</keyword>
<dbReference type="KEGG" id="ehx:EMIHUDRAFT_213552"/>
<feature type="region of interest" description="Disordered" evidence="1">
    <location>
        <begin position="122"/>
        <end position="153"/>
    </location>
</feature>
<dbReference type="AlphaFoldDB" id="A0A0D3IM61"/>
<name>A0A0D3IM61_EMIH1</name>
<dbReference type="HOGENOM" id="CLU_537980_0_0_1"/>
<reference evidence="2" key="2">
    <citation type="submission" date="2024-10" db="UniProtKB">
        <authorList>
            <consortium name="EnsemblProtists"/>
        </authorList>
    </citation>
    <scope>IDENTIFICATION</scope>
</reference>
<sequence length="437" mass="45166">MSCARATDACVLASNNASPAQRGPRRDAQSLHATPLAAVLFPASAGRAPHGENGRPKVWDAVQGCWLEQAGGAAAESGSAAGAAASGGGAAEVQVREYKCGTCGFLPKKKQHDCAAVLAEKSAGEASRGSGETTERLPKLSGGGCSPAAGRPAMPARVDVEQPPDWLAAGAEVEVEMGEEGLRGSLYGGKVLQLRKGKALVQYAAFCVEAEEEGGGDGEAPLLTDRPAEASFLVSSELYKRQRWARIVLRACSDMAKFGGPGTLKQPCARRVCEHLRAGKPAEGGGKRDGGGFALCALPAGLKATLPAHDVARLGRALLASVSARPEGRVLEAASSPPEGEASRGGASLGEIRARLDGGGYGEDVSAFAADVRALYVRLHSTEEELENLRSFLVECGGEGDSVLAGWSVKLCVAGDYFLYYSATGRVFRSRAEAAQQ</sequence>
<evidence type="ECO:0000313" key="3">
    <source>
        <dbReference type="Proteomes" id="UP000013827"/>
    </source>
</evidence>
<organism evidence="2 3">
    <name type="scientific">Emiliania huxleyi (strain CCMP1516)</name>
    <dbReference type="NCBI Taxonomy" id="280463"/>
    <lineage>
        <taxon>Eukaryota</taxon>
        <taxon>Haptista</taxon>
        <taxon>Haptophyta</taxon>
        <taxon>Prymnesiophyceae</taxon>
        <taxon>Isochrysidales</taxon>
        <taxon>Noelaerhabdaceae</taxon>
        <taxon>Emiliania</taxon>
    </lineage>
</organism>
<accession>A0A0D3IM61</accession>
<dbReference type="PaxDb" id="2903-EOD12346"/>
<protein>
    <submittedName>
        <fullName evidence="2">Uncharacterized protein</fullName>
    </submittedName>
</protein>
<proteinExistence type="predicted"/>
<dbReference type="GeneID" id="17258531"/>
<reference evidence="3" key="1">
    <citation type="journal article" date="2013" name="Nature">
        <title>Pan genome of the phytoplankton Emiliania underpins its global distribution.</title>
        <authorList>
            <person name="Read B.A."/>
            <person name="Kegel J."/>
            <person name="Klute M.J."/>
            <person name="Kuo A."/>
            <person name="Lefebvre S.C."/>
            <person name="Maumus F."/>
            <person name="Mayer C."/>
            <person name="Miller J."/>
            <person name="Monier A."/>
            <person name="Salamov A."/>
            <person name="Young J."/>
            <person name="Aguilar M."/>
            <person name="Claverie J.M."/>
            <person name="Frickenhaus S."/>
            <person name="Gonzalez K."/>
            <person name="Herman E.K."/>
            <person name="Lin Y.C."/>
            <person name="Napier J."/>
            <person name="Ogata H."/>
            <person name="Sarno A.F."/>
            <person name="Shmutz J."/>
            <person name="Schroeder D."/>
            <person name="de Vargas C."/>
            <person name="Verret F."/>
            <person name="von Dassow P."/>
            <person name="Valentin K."/>
            <person name="Van de Peer Y."/>
            <person name="Wheeler G."/>
            <person name="Dacks J.B."/>
            <person name="Delwiche C.F."/>
            <person name="Dyhrman S.T."/>
            <person name="Glockner G."/>
            <person name="John U."/>
            <person name="Richards T."/>
            <person name="Worden A.Z."/>
            <person name="Zhang X."/>
            <person name="Grigoriev I.V."/>
            <person name="Allen A.E."/>
            <person name="Bidle K."/>
            <person name="Borodovsky M."/>
            <person name="Bowler C."/>
            <person name="Brownlee C."/>
            <person name="Cock J.M."/>
            <person name="Elias M."/>
            <person name="Gladyshev V.N."/>
            <person name="Groth M."/>
            <person name="Guda C."/>
            <person name="Hadaegh A."/>
            <person name="Iglesias-Rodriguez M.D."/>
            <person name="Jenkins J."/>
            <person name="Jones B.M."/>
            <person name="Lawson T."/>
            <person name="Leese F."/>
            <person name="Lindquist E."/>
            <person name="Lobanov A."/>
            <person name="Lomsadze A."/>
            <person name="Malik S.B."/>
            <person name="Marsh M.E."/>
            <person name="Mackinder L."/>
            <person name="Mock T."/>
            <person name="Mueller-Roeber B."/>
            <person name="Pagarete A."/>
            <person name="Parker M."/>
            <person name="Probert I."/>
            <person name="Quesneville H."/>
            <person name="Raines C."/>
            <person name="Rensing S.A."/>
            <person name="Riano-Pachon D.M."/>
            <person name="Richier S."/>
            <person name="Rokitta S."/>
            <person name="Shiraiwa Y."/>
            <person name="Soanes D.M."/>
            <person name="van der Giezen M."/>
            <person name="Wahlund T.M."/>
            <person name="Williams B."/>
            <person name="Wilson W."/>
            <person name="Wolfe G."/>
            <person name="Wurch L.L."/>
        </authorList>
    </citation>
    <scope>NUCLEOTIDE SEQUENCE</scope>
</reference>
<dbReference type="EnsemblProtists" id="EOD12346">
    <property type="protein sequence ID" value="EOD12346"/>
    <property type="gene ID" value="EMIHUDRAFT_213552"/>
</dbReference>
<dbReference type="RefSeq" id="XP_005764775.1">
    <property type="nucleotide sequence ID" value="XM_005764718.1"/>
</dbReference>
<dbReference type="Proteomes" id="UP000013827">
    <property type="component" value="Unassembled WGS sequence"/>
</dbReference>
<evidence type="ECO:0000313" key="2">
    <source>
        <dbReference type="EnsemblProtists" id="EOD12346"/>
    </source>
</evidence>